<evidence type="ECO:0000313" key="1">
    <source>
        <dbReference type="EMBL" id="CAK0831729.1"/>
    </source>
</evidence>
<dbReference type="EMBL" id="CAUYUJ010011425">
    <property type="protein sequence ID" value="CAK0831729.1"/>
    <property type="molecule type" value="Genomic_DNA"/>
</dbReference>
<feature type="non-terminal residue" evidence="1">
    <location>
        <position position="336"/>
    </location>
</feature>
<evidence type="ECO:0000313" key="2">
    <source>
        <dbReference type="EMBL" id="CAK0873281.1"/>
    </source>
</evidence>
<dbReference type="Proteomes" id="UP001189429">
    <property type="component" value="Unassembled WGS sequence"/>
</dbReference>
<comment type="caution">
    <text evidence="1">The sequence shown here is derived from an EMBL/GenBank/DDBJ whole genome shotgun (WGS) entry which is preliminary data.</text>
</comment>
<proteinExistence type="predicted"/>
<organism evidence="1 3">
    <name type="scientific">Prorocentrum cordatum</name>
    <dbReference type="NCBI Taxonomy" id="2364126"/>
    <lineage>
        <taxon>Eukaryota</taxon>
        <taxon>Sar</taxon>
        <taxon>Alveolata</taxon>
        <taxon>Dinophyceae</taxon>
        <taxon>Prorocentrales</taxon>
        <taxon>Prorocentraceae</taxon>
        <taxon>Prorocentrum</taxon>
    </lineage>
</organism>
<feature type="non-terminal residue" evidence="1">
    <location>
        <position position="1"/>
    </location>
</feature>
<sequence length="336" mass="36809">EGPRFRASQQALRSVARAMRSAALALSSGAHAGADDFAHRMRLDVMKDSVLKLDRWADDLASAAGETRQGIGKFRHSSLQLVEVIRTAAFVKGGPSRLHDGVSGVDADYDDQLRDPSTLPSASTVARGHLSLDVAMALNRRRTFHPDTFRYLWTDSSPHAGFDWLWSQCHEIRRDRVVQVCKDVHLLITRIAAHAETIEKSGGAVPHDPLPEWAPLLKSMLDIREHVFVPTSLAMGRTGISHKISALVHQWGLELPEGVGLKAMARSFISHTSDMGVEMSIPDYSVADHEGLSATWLDRAPLRLDAECVPPAFEDRGDLSAAGAERAVEADCQMSE</sequence>
<protein>
    <submittedName>
        <fullName evidence="1">Uncharacterized protein</fullName>
    </submittedName>
</protein>
<reference evidence="1" key="1">
    <citation type="submission" date="2023-10" db="EMBL/GenBank/DDBJ databases">
        <authorList>
            <person name="Chen Y."/>
            <person name="Shah S."/>
            <person name="Dougan E. K."/>
            <person name="Thang M."/>
            <person name="Chan C."/>
        </authorList>
    </citation>
    <scope>NUCLEOTIDE SEQUENCE [LARGE SCALE GENOMIC DNA]</scope>
</reference>
<keyword evidence="3" id="KW-1185">Reference proteome</keyword>
<gene>
    <name evidence="1" type="ORF">PCOR1329_LOCUS29994</name>
    <name evidence="2" type="ORF">PCOR1329_LOCUS58538</name>
</gene>
<name>A0ABN9SJ04_9DINO</name>
<accession>A0ABN9SJ04</accession>
<dbReference type="EMBL" id="CAUYUJ010017264">
    <property type="protein sequence ID" value="CAK0873281.1"/>
    <property type="molecule type" value="Genomic_DNA"/>
</dbReference>
<evidence type="ECO:0000313" key="3">
    <source>
        <dbReference type="Proteomes" id="UP001189429"/>
    </source>
</evidence>